<gene>
    <name evidence="3" type="ORF">EEDITHA_LOCUS11234</name>
</gene>
<dbReference type="Pfam" id="PF09311">
    <property type="entry name" value="Rab5-bind"/>
    <property type="match status" value="1"/>
</dbReference>
<proteinExistence type="predicted"/>
<evidence type="ECO:0000259" key="2">
    <source>
        <dbReference type="PROSITE" id="PS50878"/>
    </source>
</evidence>
<dbReference type="InterPro" id="IPR043502">
    <property type="entry name" value="DNA/RNA_pol_sf"/>
</dbReference>
<dbReference type="InterPro" id="IPR000477">
    <property type="entry name" value="RT_dom"/>
</dbReference>
<dbReference type="GO" id="GO:0071897">
    <property type="term" value="P:DNA biosynthetic process"/>
    <property type="evidence" value="ECO:0007669"/>
    <property type="project" value="UniProtKB-ARBA"/>
</dbReference>
<dbReference type="PROSITE" id="PS50878">
    <property type="entry name" value="RT_POL"/>
    <property type="match status" value="1"/>
</dbReference>
<protein>
    <recommendedName>
        <fullName evidence="2">Reverse transcriptase domain-containing protein</fullName>
    </recommendedName>
</protein>
<name>A0AAU9UCS2_EUPED</name>
<evidence type="ECO:0000313" key="4">
    <source>
        <dbReference type="Proteomes" id="UP001153954"/>
    </source>
</evidence>
<evidence type="ECO:0000256" key="1">
    <source>
        <dbReference type="SAM" id="Coils"/>
    </source>
</evidence>
<feature type="coiled-coil region" evidence="1">
    <location>
        <begin position="191"/>
        <end position="218"/>
    </location>
</feature>
<reference evidence="3" key="1">
    <citation type="submission" date="2022-03" db="EMBL/GenBank/DDBJ databases">
        <authorList>
            <person name="Tunstrom K."/>
        </authorList>
    </citation>
    <scope>NUCLEOTIDE SEQUENCE</scope>
</reference>
<dbReference type="EMBL" id="CAKOGL010000016">
    <property type="protein sequence ID" value="CAH2095823.1"/>
    <property type="molecule type" value="Genomic_DNA"/>
</dbReference>
<dbReference type="Pfam" id="PF00078">
    <property type="entry name" value="RVT_1"/>
    <property type="match status" value="1"/>
</dbReference>
<dbReference type="SUPFAM" id="SSF56672">
    <property type="entry name" value="DNA/RNA polymerases"/>
    <property type="match status" value="1"/>
</dbReference>
<feature type="domain" description="Reverse transcriptase" evidence="2">
    <location>
        <begin position="212"/>
        <end position="461"/>
    </location>
</feature>
<evidence type="ECO:0000313" key="3">
    <source>
        <dbReference type="EMBL" id="CAH2095823.1"/>
    </source>
</evidence>
<dbReference type="InterPro" id="IPR015390">
    <property type="entry name" value="Rabaptin_Rab5-bd_dom"/>
</dbReference>
<dbReference type="CDD" id="cd01650">
    <property type="entry name" value="RT_nLTR_like"/>
    <property type="match status" value="1"/>
</dbReference>
<keyword evidence="1" id="KW-0175">Coiled coil</keyword>
<feature type="coiled-coil region" evidence="1">
    <location>
        <begin position="52"/>
        <end position="119"/>
    </location>
</feature>
<comment type="caution">
    <text evidence="3">The sequence shown here is derived from an EMBL/GenBank/DDBJ whole genome shotgun (WGS) entry which is preliminary data.</text>
</comment>
<organism evidence="3 4">
    <name type="scientific">Euphydryas editha</name>
    <name type="common">Edith's checkerspot</name>
    <dbReference type="NCBI Taxonomy" id="104508"/>
    <lineage>
        <taxon>Eukaryota</taxon>
        <taxon>Metazoa</taxon>
        <taxon>Ecdysozoa</taxon>
        <taxon>Arthropoda</taxon>
        <taxon>Hexapoda</taxon>
        <taxon>Insecta</taxon>
        <taxon>Pterygota</taxon>
        <taxon>Neoptera</taxon>
        <taxon>Endopterygota</taxon>
        <taxon>Lepidoptera</taxon>
        <taxon>Glossata</taxon>
        <taxon>Ditrysia</taxon>
        <taxon>Papilionoidea</taxon>
        <taxon>Nymphalidae</taxon>
        <taxon>Nymphalinae</taxon>
        <taxon>Euphydryas</taxon>
    </lineage>
</organism>
<keyword evidence="4" id="KW-1185">Reference proteome</keyword>
<dbReference type="Proteomes" id="UP001153954">
    <property type="component" value="Unassembled WGS sequence"/>
</dbReference>
<dbReference type="PANTHER" id="PTHR19446">
    <property type="entry name" value="REVERSE TRANSCRIPTASES"/>
    <property type="match status" value="1"/>
</dbReference>
<accession>A0AAU9UCS2</accession>
<sequence length="461" mass="51266">MYRWQELSLAPATFVRSLARKLGADSDEQPASKKCEDNELLRSIIQPLEMEITALKNKLRENDAQLQEALKAKAANTTNAATSGGDAKPELERARCDMCANYEQQLVAEQARADSARDRASTHQHALALATEELEGVRSVHDETIRSWQAERAESGARLQQLAGALRAAREELAARAAAADDASRRALHTVTTLTVERETLQGKLDSLERDNAMLIGQYTKKALEMQNEIINLPDNVTVKVTNPKSYRPISLTSVVLKTLERLCERELRENYLQKIPLHPNQHAYCQGKCTDSALQAVVSVIESALSEKCFCLGIFLDIEGAFDKTKFTKIKDALHRHGVCNTLKTWTGNMLQHRIILMVEGESQRAMVAKGCPQGGVISPLLWNMVVNDLIAALNDNYYYTVGYADDLAILIRGKFVNTICEVTNAALKIVEQWCGDNGLSVNPSKTELVMFKLWQLQIA</sequence>
<dbReference type="AlphaFoldDB" id="A0AAU9UCS2"/>